<gene>
    <name evidence="1" type="ORF">BK699_26660</name>
</gene>
<protein>
    <submittedName>
        <fullName evidence="1">Uncharacterized protein</fullName>
    </submittedName>
</protein>
<sequence>MILPQGGSEASLLAEVHFIEKTRFTKYGRNIKT</sequence>
<dbReference type="EMBL" id="NFCF01000098">
    <property type="protein sequence ID" value="OTW45278.1"/>
    <property type="molecule type" value="Genomic_DNA"/>
</dbReference>
<evidence type="ECO:0000313" key="1">
    <source>
        <dbReference type="EMBL" id="OTW45278.1"/>
    </source>
</evidence>
<name>A0A242W347_BACTU</name>
<comment type="caution">
    <text evidence="1">The sequence shown here is derived from an EMBL/GenBank/DDBJ whole genome shotgun (WGS) entry which is preliminary data.</text>
</comment>
<accession>A0A242W347</accession>
<reference evidence="1 2" key="1">
    <citation type="submission" date="2016-10" db="EMBL/GenBank/DDBJ databases">
        <title>Comparative genomics of Bacillus thuringiensis reveals a path to pathogens against multiple invertebrate hosts.</title>
        <authorList>
            <person name="Zheng J."/>
            <person name="Gao Q."/>
            <person name="Liu H."/>
            <person name="Peng D."/>
            <person name="Ruan L."/>
            <person name="Sun M."/>
        </authorList>
    </citation>
    <scope>NUCLEOTIDE SEQUENCE [LARGE SCALE GENOMIC DNA]</scope>
    <source>
        <strain evidence="1">BGSC 4AC1</strain>
    </source>
</reference>
<dbReference type="Proteomes" id="UP000195152">
    <property type="component" value="Unassembled WGS sequence"/>
</dbReference>
<evidence type="ECO:0000313" key="2">
    <source>
        <dbReference type="Proteomes" id="UP000195152"/>
    </source>
</evidence>
<organism evidence="1 2">
    <name type="scientific">Bacillus thuringiensis serovar mexicanensis</name>
    <dbReference type="NCBI Taxonomy" id="180868"/>
    <lineage>
        <taxon>Bacteria</taxon>
        <taxon>Bacillati</taxon>
        <taxon>Bacillota</taxon>
        <taxon>Bacilli</taxon>
        <taxon>Bacillales</taxon>
        <taxon>Bacillaceae</taxon>
        <taxon>Bacillus</taxon>
        <taxon>Bacillus cereus group</taxon>
    </lineage>
</organism>
<dbReference type="AlphaFoldDB" id="A0A242W347"/>
<proteinExistence type="predicted"/>